<keyword evidence="3" id="KW-1185">Reference proteome</keyword>
<evidence type="ECO:0000313" key="2">
    <source>
        <dbReference type="EMBL" id="MBL0372396.1"/>
    </source>
</evidence>
<dbReference type="EMBL" id="JAEQNC010000005">
    <property type="protein sequence ID" value="MBL0372396.1"/>
    <property type="molecule type" value="Genomic_DNA"/>
</dbReference>
<proteinExistence type="predicted"/>
<protein>
    <submittedName>
        <fullName evidence="2">Uncharacterized protein</fullName>
    </submittedName>
</protein>
<organism evidence="2 3">
    <name type="scientific">Rhizobium setariae</name>
    <dbReference type="NCBI Taxonomy" id="2801340"/>
    <lineage>
        <taxon>Bacteria</taxon>
        <taxon>Pseudomonadati</taxon>
        <taxon>Pseudomonadota</taxon>
        <taxon>Alphaproteobacteria</taxon>
        <taxon>Hyphomicrobiales</taxon>
        <taxon>Rhizobiaceae</taxon>
        <taxon>Rhizobium/Agrobacterium group</taxon>
        <taxon>Rhizobium</taxon>
    </lineage>
</organism>
<sequence>MIEYALLFGLGFLTAILTGMLFAPVIHRRIVKFTEDRIMATMPVSPQELRAQKDMVRAEMAVAVARTGHDLKEIRHKAAGLSIRNDALVDEASRLHGENVDLRTMCEELNVQAGELRASVRKEEMRAEQIRGVLVATQHSERMKEARIDELLHRVQRLSSDVDNLKIDLVTRDTEAESFRARINALRDERESLRTDVRALTQRTKDAELRLAREENRAIKLADKLNAEVSGSVDKDTIIERRVSEINRLKERLRSANAGAREAARASRTNTEGQPDITARLRPGSPVMPNELSAYIAPEPIISPERAAELSDDVRTHAAAAADVLLRLTDEESDEAMRTEIAEIAAKMVAVVGQKDGANSPIHKIIAGKRGKGQSGRVALAERASKLLYQE</sequence>
<name>A0A937CM59_9HYPH</name>
<gene>
    <name evidence="2" type="ORF">JJB09_10185</name>
</gene>
<dbReference type="RefSeq" id="WP_201657048.1">
    <property type="nucleotide sequence ID" value="NZ_JAEQNC010000005.1"/>
</dbReference>
<dbReference type="Proteomes" id="UP000633219">
    <property type="component" value="Unassembled WGS sequence"/>
</dbReference>
<dbReference type="AlphaFoldDB" id="A0A937CM59"/>
<feature type="region of interest" description="Disordered" evidence="1">
    <location>
        <begin position="257"/>
        <end position="285"/>
    </location>
</feature>
<accession>A0A937CM59</accession>
<reference evidence="2" key="1">
    <citation type="submission" date="2021-01" db="EMBL/GenBank/DDBJ databases">
        <title>Rhizobium sp. strain KVB221 16S ribosomal RNA gene Genome sequencing and assembly.</title>
        <authorList>
            <person name="Kang M."/>
        </authorList>
    </citation>
    <scope>NUCLEOTIDE SEQUENCE</scope>
    <source>
        <strain evidence="2">KVB221</strain>
    </source>
</reference>
<evidence type="ECO:0000313" key="3">
    <source>
        <dbReference type="Proteomes" id="UP000633219"/>
    </source>
</evidence>
<evidence type="ECO:0000256" key="1">
    <source>
        <dbReference type="SAM" id="MobiDB-lite"/>
    </source>
</evidence>
<comment type="caution">
    <text evidence="2">The sequence shown here is derived from an EMBL/GenBank/DDBJ whole genome shotgun (WGS) entry which is preliminary data.</text>
</comment>